<keyword evidence="1" id="KW-0472">Membrane</keyword>
<sequence length="294" mass="35571">MSDYTPCDEIKSLFIDVSEEIENKNLKKFIFTSLKLNNFEINKNDFVHVNFISELKQYQVLCLPNQHKNAIFQIFELYYLDKNDLNTFDLYFTNDFFCLYKNGKFYYFQSIQSQIFIEDLIEYINKKFSIKLDNFKVLDKKSFEDLKNEYVEKNLNNNLENFNIKNNYAFKIYVAYVLIILFSFSFYLYDNQISSEKNNEIKIENNFEKLKKEYYFSSISPDFDNLLELIKKHNLNLKSFEYKENKQKIVLLSSSKSDIYSFFNELKDNLISQEINYFENEKIYESVIYVKLSK</sequence>
<feature type="transmembrane region" description="Helical" evidence="1">
    <location>
        <begin position="168"/>
        <end position="189"/>
    </location>
</feature>
<protein>
    <submittedName>
        <fullName evidence="2">Uncharacterized protein</fullName>
    </submittedName>
</protein>
<dbReference type="KEGG" id="asui:ASUIS_1889"/>
<evidence type="ECO:0000313" key="2">
    <source>
        <dbReference type="EMBL" id="AXX90356.1"/>
    </source>
</evidence>
<accession>A0AAD0SRQ3</accession>
<keyword evidence="3" id="KW-1185">Reference proteome</keyword>
<dbReference type="RefSeq" id="WP_118886953.1">
    <property type="nucleotide sequence ID" value="NZ_CP032100.1"/>
</dbReference>
<proteinExistence type="predicted"/>
<name>A0AAD0SRQ3_9BACT</name>
<dbReference type="AlphaFoldDB" id="A0AAD0SRQ3"/>
<dbReference type="EMBL" id="CP032100">
    <property type="protein sequence ID" value="AXX90356.1"/>
    <property type="molecule type" value="Genomic_DNA"/>
</dbReference>
<keyword evidence="1" id="KW-1133">Transmembrane helix</keyword>
<reference evidence="2 3" key="1">
    <citation type="submission" date="2018-08" db="EMBL/GenBank/DDBJ databases">
        <title>Complete genome of the Arcobacter suis type strain LMG 26152.</title>
        <authorList>
            <person name="Miller W.G."/>
            <person name="Yee E."/>
            <person name="Bono J.L."/>
        </authorList>
    </citation>
    <scope>NUCLEOTIDE SEQUENCE [LARGE SCALE GENOMIC DNA]</scope>
    <source>
        <strain evidence="2 3">CECT 7833</strain>
    </source>
</reference>
<organism evidence="2 3">
    <name type="scientific">Arcobacter suis CECT 7833</name>
    <dbReference type="NCBI Taxonomy" id="663365"/>
    <lineage>
        <taxon>Bacteria</taxon>
        <taxon>Pseudomonadati</taxon>
        <taxon>Campylobacterota</taxon>
        <taxon>Epsilonproteobacteria</taxon>
        <taxon>Campylobacterales</taxon>
        <taxon>Arcobacteraceae</taxon>
        <taxon>Arcobacter</taxon>
    </lineage>
</organism>
<dbReference type="Proteomes" id="UP000263040">
    <property type="component" value="Chromosome"/>
</dbReference>
<keyword evidence="1" id="KW-0812">Transmembrane</keyword>
<evidence type="ECO:0000313" key="3">
    <source>
        <dbReference type="Proteomes" id="UP000263040"/>
    </source>
</evidence>
<evidence type="ECO:0000256" key="1">
    <source>
        <dbReference type="SAM" id="Phobius"/>
    </source>
</evidence>
<gene>
    <name evidence="2" type="ORF">ASUIS_1889</name>
</gene>